<dbReference type="PROSITE" id="PS01149">
    <property type="entry name" value="PSI_RSU"/>
    <property type="match status" value="1"/>
</dbReference>
<dbReference type="Gene3D" id="3.30.2350.10">
    <property type="entry name" value="Pseudouridine synthase"/>
    <property type="match status" value="1"/>
</dbReference>
<evidence type="ECO:0000313" key="8">
    <source>
        <dbReference type="EMBL" id="NNG40831.1"/>
    </source>
</evidence>
<protein>
    <recommendedName>
        <fullName evidence="5">Pseudouridine synthase</fullName>
        <ecNumber evidence="5">5.4.99.-</ecNumber>
    </recommendedName>
</protein>
<dbReference type="EMBL" id="JABENB010000003">
    <property type="protein sequence ID" value="NNG40831.1"/>
    <property type="molecule type" value="Genomic_DNA"/>
</dbReference>
<dbReference type="FunFam" id="3.10.290.10:FF:000003">
    <property type="entry name" value="Pseudouridine synthase"/>
    <property type="match status" value="1"/>
</dbReference>
<dbReference type="InterPro" id="IPR002942">
    <property type="entry name" value="S4_RNA-bd"/>
</dbReference>
<dbReference type="NCBIfam" id="TIGR00093">
    <property type="entry name" value="pseudouridine synthase"/>
    <property type="match status" value="1"/>
</dbReference>
<dbReference type="Pfam" id="PF01479">
    <property type="entry name" value="S4"/>
    <property type="match status" value="1"/>
</dbReference>
<dbReference type="InterPro" id="IPR000748">
    <property type="entry name" value="PsdUridine_synth_RsuA/RluB/E/F"/>
</dbReference>
<feature type="compositionally biased region" description="Gly residues" evidence="6">
    <location>
        <begin position="9"/>
        <end position="26"/>
    </location>
</feature>
<dbReference type="GO" id="GO:0120159">
    <property type="term" value="F:rRNA pseudouridine synthase activity"/>
    <property type="evidence" value="ECO:0007669"/>
    <property type="project" value="UniProtKB-ARBA"/>
</dbReference>
<comment type="similarity">
    <text evidence="2 5">Belongs to the pseudouridine synthase RsuA family.</text>
</comment>
<name>A0A849AN71_9MICO</name>
<dbReference type="Gene3D" id="3.10.290.10">
    <property type="entry name" value="RNA-binding S4 domain"/>
    <property type="match status" value="1"/>
</dbReference>
<dbReference type="InterPro" id="IPR006145">
    <property type="entry name" value="PsdUridine_synth_RsuA/RluA"/>
</dbReference>
<organism evidence="8 9">
    <name type="scientific">Flexivirga aerilata</name>
    <dbReference type="NCBI Taxonomy" id="1656889"/>
    <lineage>
        <taxon>Bacteria</taxon>
        <taxon>Bacillati</taxon>
        <taxon>Actinomycetota</taxon>
        <taxon>Actinomycetes</taxon>
        <taxon>Micrococcales</taxon>
        <taxon>Dermacoccaceae</taxon>
        <taxon>Flexivirga</taxon>
    </lineage>
</organism>
<evidence type="ECO:0000256" key="4">
    <source>
        <dbReference type="PROSITE-ProRule" id="PRU00182"/>
    </source>
</evidence>
<gene>
    <name evidence="8" type="ORF">HJ588_16345</name>
</gene>
<dbReference type="GO" id="GO:0003723">
    <property type="term" value="F:RNA binding"/>
    <property type="evidence" value="ECO:0007669"/>
    <property type="project" value="UniProtKB-KW"/>
</dbReference>
<dbReference type="PANTHER" id="PTHR47683">
    <property type="entry name" value="PSEUDOURIDINE SYNTHASE FAMILY PROTEIN-RELATED"/>
    <property type="match status" value="1"/>
</dbReference>
<feature type="region of interest" description="Disordered" evidence="6">
    <location>
        <begin position="1"/>
        <end position="53"/>
    </location>
</feature>
<keyword evidence="3 5" id="KW-0413">Isomerase</keyword>
<dbReference type="EC" id="5.4.99.-" evidence="5"/>
<dbReference type="PROSITE" id="PS50889">
    <property type="entry name" value="S4"/>
    <property type="match status" value="1"/>
</dbReference>
<dbReference type="PANTHER" id="PTHR47683:SF2">
    <property type="entry name" value="RNA-BINDING S4 DOMAIN-CONTAINING PROTEIN"/>
    <property type="match status" value="1"/>
</dbReference>
<dbReference type="InterPro" id="IPR020103">
    <property type="entry name" value="PsdUridine_synth_cat_dom_sf"/>
</dbReference>
<dbReference type="SUPFAM" id="SSF55120">
    <property type="entry name" value="Pseudouridine synthase"/>
    <property type="match status" value="1"/>
</dbReference>
<keyword evidence="9" id="KW-1185">Reference proteome</keyword>
<dbReference type="GO" id="GO:0000455">
    <property type="term" value="P:enzyme-directed rRNA pseudouridine synthesis"/>
    <property type="evidence" value="ECO:0007669"/>
    <property type="project" value="UniProtKB-ARBA"/>
</dbReference>
<evidence type="ECO:0000256" key="1">
    <source>
        <dbReference type="ARBA" id="ARBA00000073"/>
    </source>
</evidence>
<dbReference type="Pfam" id="PF00849">
    <property type="entry name" value="PseudoU_synth_2"/>
    <property type="match status" value="1"/>
</dbReference>
<feature type="domain" description="RNA-binding S4" evidence="7">
    <location>
        <begin position="57"/>
        <end position="121"/>
    </location>
</feature>
<keyword evidence="4" id="KW-0694">RNA-binding</keyword>
<dbReference type="SMART" id="SM00363">
    <property type="entry name" value="S4"/>
    <property type="match status" value="1"/>
</dbReference>
<proteinExistence type="inferred from homology"/>
<dbReference type="Proteomes" id="UP000557772">
    <property type="component" value="Unassembled WGS sequence"/>
</dbReference>
<comment type="catalytic activity">
    <reaction evidence="1">
        <text>a uridine in RNA = a pseudouridine in RNA</text>
        <dbReference type="Rhea" id="RHEA:48348"/>
        <dbReference type="Rhea" id="RHEA-COMP:12068"/>
        <dbReference type="Rhea" id="RHEA-COMP:12069"/>
        <dbReference type="ChEBI" id="CHEBI:65314"/>
        <dbReference type="ChEBI" id="CHEBI:65315"/>
    </reaction>
</comment>
<dbReference type="InterPro" id="IPR018496">
    <property type="entry name" value="PsdUridine_synth_RsuA/RluB_CS"/>
</dbReference>
<dbReference type="SUPFAM" id="SSF55174">
    <property type="entry name" value="Alpha-L RNA-binding motif"/>
    <property type="match status" value="1"/>
</dbReference>
<dbReference type="AlphaFoldDB" id="A0A849AN71"/>
<reference evidence="8 9" key="1">
    <citation type="submission" date="2020-05" db="EMBL/GenBank/DDBJ databases">
        <title>Flexivirga sp. ID2601S isolated from air conditioner.</title>
        <authorList>
            <person name="Kim D.H."/>
        </authorList>
    </citation>
    <scope>NUCLEOTIDE SEQUENCE [LARGE SCALE GENOMIC DNA]</scope>
    <source>
        <strain evidence="8 9">ID2601S</strain>
    </source>
</reference>
<dbReference type="CDD" id="cd02870">
    <property type="entry name" value="PseudoU_synth_RsuA_like"/>
    <property type="match status" value="1"/>
</dbReference>
<evidence type="ECO:0000259" key="7">
    <source>
        <dbReference type="SMART" id="SM00363"/>
    </source>
</evidence>
<dbReference type="InterPro" id="IPR036986">
    <property type="entry name" value="S4_RNA-bd_sf"/>
</dbReference>
<evidence type="ECO:0000256" key="6">
    <source>
        <dbReference type="SAM" id="MobiDB-lite"/>
    </source>
</evidence>
<accession>A0A849AN71</accession>
<evidence type="ECO:0000313" key="9">
    <source>
        <dbReference type="Proteomes" id="UP000557772"/>
    </source>
</evidence>
<dbReference type="CDD" id="cd00165">
    <property type="entry name" value="S4"/>
    <property type="match status" value="1"/>
</dbReference>
<evidence type="ECO:0000256" key="2">
    <source>
        <dbReference type="ARBA" id="ARBA00008348"/>
    </source>
</evidence>
<evidence type="ECO:0000256" key="3">
    <source>
        <dbReference type="ARBA" id="ARBA00023235"/>
    </source>
</evidence>
<dbReference type="RefSeq" id="WP_171157631.1">
    <property type="nucleotide sequence ID" value="NZ_JABENB010000003.1"/>
</dbReference>
<evidence type="ECO:0000256" key="5">
    <source>
        <dbReference type="RuleBase" id="RU003887"/>
    </source>
</evidence>
<comment type="caution">
    <text evidence="8">The sequence shown here is derived from an EMBL/GenBank/DDBJ whole genome shotgun (WGS) entry which is preliminary data.</text>
</comment>
<sequence>MSGSNRGKSNGGPRGGGRGRPGGARRGSGTRAQRPNRVAPQASSAKPDIDVHDPDGVRLQKLLAAAGVGSRRVCEDLISQGRVEVDGQVVRELGVRIDPLRQSVHVDGERVQLDESRVYLAFNKPLGIVSTMHDELGRPSVGDYLEQRKDRLFHVGRLDQDTEGLLLLTNDGELANRLQHPSYGVPKTYVAMIPGPVPRALGKQLRDGVELEDGKAAVDSFKVVDSTPGWALVEVVLHEGRKHIVRRMLEAVGHPVESLTRTDVGPVRLGDLRPGKMRPLTKQEVAGLYKAAGL</sequence>
<dbReference type="InterPro" id="IPR050343">
    <property type="entry name" value="RsuA_PseudoU_synthase"/>
</dbReference>